<evidence type="ECO:0000256" key="3">
    <source>
        <dbReference type="ARBA" id="ARBA00022833"/>
    </source>
</evidence>
<dbReference type="InterPro" id="IPR036874">
    <property type="entry name" value="Carbonic_anhydrase_sf"/>
</dbReference>
<dbReference type="Pfam" id="PF00484">
    <property type="entry name" value="Pro_CA"/>
    <property type="match status" value="1"/>
</dbReference>
<keyword evidence="6" id="KW-0732">Signal</keyword>
<dbReference type="PROSITE" id="PS51318">
    <property type="entry name" value="TAT"/>
    <property type="match status" value="1"/>
</dbReference>
<comment type="caution">
    <text evidence="7">The sequence shown here is derived from an EMBL/GenBank/DDBJ whole genome shotgun (WGS) entry which is preliminary data.</text>
</comment>
<keyword evidence="3" id="KW-0862">Zinc</keyword>
<dbReference type="CDD" id="cd03378">
    <property type="entry name" value="beta_CA_cladeC"/>
    <property type="match status" value="1"/>
</dbReference>
<reference evidence="7" key="1">
    <citation type="submission" date="2022-10" db="EMBL/GenBank/DDBJ databases">
        <title>Hoeflea sp. J2-29, isolated from marine algae.</title>
        <authorList>
            <person name="Kristyanto S."/>
            <person name="Kim J.M."/>
            <person name="Jeon C.O."/>
        </authorList>
    </citation>
    <scope>NUCLEOTIDE SEQUENCE</scope>
    <source>
        <strain evidence="7">J2-29</strain>
    </source>
</reference>
<organism evidence="7 8">
    <name type="scientific">Hoeflea ulvae</name>
    <dbReference type="NCBI Taxonomy" id="2983764"/>
    <lineage>
        <taxon>Bacteria</taxon>
        <taxon>Pseudomonadati</taxon>
        <taxon>Pseudomonadota</taxon>
        <taxon>Alphaproteobacteria</taxon>
        <taxon>Hyphomicrobiales</taxon>
        <taxon>Rhizobiaceae</taxon>
        <taxon>Hoeflea</taxon>
    </lineage>
</organism>
<keyword evidence="4" id="KW-0456">Lyase</keyword>
<evidence type="ECO:0000256" key="4">
    <source>
        <dbReference type="ARBA" id="ARBA00023239"/>
    </source>
</evidence>
<accession>A0ABT3YJ81</accession>
<evidence type="ECO:0000256" key="1">
    <source>
        <dbReference type="ARBA" id="ARBA00006217"/>
    </source>
</evidence>
<dbReference type="Proteomes" id="UP001081283">
    <property type="component" value="Unassembled WGS sequence"/>
</dbReference>
<comment type="catalytic activity">
    <reaction evidence="5">
        <text>hydrogencarbonate + H(+) = CO2 + H2O</text>
        <dbReference type="Rhea" id="RHEA:10748"/>
        <dbReference type="ChEBI" id="CHEBI:15377"/>
        <dbReference type="ChEBI" id="CHEBI:15378"/>
        <dbReference type="ChEBI" id="CHEBI:16526"/>
        <dbReference type="ChEBI" id="CHEBI:17544"/>
        <dbReference type="EC" id="4.2.1.1"/>
    </reaction>
</comment>
<dbReference type="PANTHER" id="PTHR11002:SF79">
    <property type="entry name" value="CARBONIC ANHYDRASE 2"/>
    <property type="match status" value="1"/>
</dbReference>
<feature type="chain" id="PRO_5045607851" description="carbonic anhydrase" evidence="6">
    <location>
        <begin position="36"/>
        <end position="239"/>
    </location>
</feature>
<evidence type="ECO:0000256" key="5">
    <source>
        <dbReference type="ARBA" id="ARBA00048348"/>
    </source>
</evidence>
<evidence type="ECO:0000313" key="8">
    <source>
        <dbReference type="Proteomes" id="UP001081283"/>
    </source>
</evidence>
<sequence length="239" mass="24525">MCEQYAKAAISRRGLFGGGLAVALTATAAGSRAFAQTDETPPATPDLALQRLIDGNARYVANTAINTDHSASRSARSLGQQPFAAVVACSDSRVVPELIFDQGPGDLFVVRVAGNFINEDGLASLEYSAAILGIKTIVVLGHTSCGAVGATITSIQDNILPPGHLPSLVDAIRPAVYDVMHGKPSDLLAAATAQNAKLNAEKAAAAGPILSEFHASGKIKSAAAVYDIATGKVEFLTLA</sequence>
<dbReference type="InterPro" id="IPR015892">
    <property type="entry name" value="Carbonic_anhydrase_CS"/>
</dbReference>
<dbReference type="SMART" id="SM00947">
    <property type="entry name" value="Pro_CA"/>
    <property type="match status" value="1"/>
</dbReference>
<dbReference type="InterPro" id="IPR006311">
    <property type="entry name" value="TAT_signal"/>
</dbReference>
<evidence type="ECO:0000256" key="6">
    <source>
        <dbReference type="SAM" id="SignalP"/>
    </source>
</evidence>
<protein>
    <recommendedName>
        <fullName evidence="2">carbonic anhydrase</fullName>
        <ecNumber evidence="2">4.2.1.1</ecNumber>
    </recommendedName>
</protein>
<dbReference type="PANTHER" id="PTHR11002">
    <property type="entry name" value="CARBONIC ANHYDRASE"/>
    <property type="match status" value="1"/>
</dbReference>
<dbReference type="EMBL" id="JAOVZQ010000001">
    <property type="protein sequence ID" value="MCY0095965.1"/>
    <property type="molecule type" value="Genomic_DNA"/>
</dbReference>
<dbReference type="PROSITE" id="PS00704">
    <property type="entry name" value="PROK_CO2_ANHYDRASE_1"/>
    <property type="match status" value="1"/>
</dbReference>
<dbReference type="InterPro" id="IPR001765">
    <property type="entry name" value="Carbonic_anhydrase"/>
</dbReference>
<comment type="similarity">
    <text evidence="1">Belongs to the beta-class carbonic anhydrase family.</text>
</comment>
<keyword evidence="8" id="KW-1185">Reference proteome</keyword>
<dbReference type="RefSeq" id="WP_267613823.1">
    <property type="nucleotide sequence ID" value="NZ_JAOVZQ010000001.1"/>
</dbReference>
<dbReference type="EC" id="4.2.1.1" evidence="2"/>
<evidence type="ECO:0000313" key="7">
    <source>
        <dbReference type="EMBL" id="MCY0095965.1"/>
    </source>
</evidence>
<dbReference type="Gene3D" id="3.40.1050.10">
    <property type="entry name" value="Carbonic anhydrase"/>
    <property type="match status" value="1"/>
</dbReference>
<proteinExistence type="inferred from homology"/>
<evidence type="ECO:0000256" key="2">
    <source>
        <dbReference type="ARBA" id="ARBA00012925"/>
    </source>
</evidence>
<gene>
    <name evidence="7" type="ORF">OEG82_18365</name>
</gene>
<feature type="signal peptide" evidence="6">
    <location>
        <begin position="1"/>
        <end position="35"/>
    </location>
</feature>
<name>A0ABT3YJ81_9HYPH</name>
<dbReference type="SUPFAM" id="SSF53056">
    <property type="entry name" value="beta-carbonic anhydrase, cab"/>
    <property type="match status" value="1"/>
</dbReference>